<protein>
    <submittedName>
        <fullName evidence="3">Uncharacterized protein</fullName>
    </submittedName>
</protein>
<dbReference type="Proteomes" id="UP000829354">
    <property type="component" value="Chromosome IV"/>
</dbReference>
<keyword evidence="6" id="KW-1185">Reference proteome</keyword>
<evidence type="ECO:0000313" key="4">
    <source>
        <dbReference type="EMBL" id="UMM31079.1"/>
    </source>
</evidence>
<name>A0AAE9D7J0_CAEBR</name>
<organism evidence="3 5">
    <name type="scientific">Caenorhabditis briggsae</name>
    <dbReference type="NCBI Taxonomy" id="6238"/>
    <lineage>
        <taxon>Eukaryota</taxon>
        <taxon>Metazoa</taxon>
        <taxon>Ecdysozoa</taxon>
        <taxon>Nematoda</taxon>
        <taxon>Chromadorea</taxon>
        <taxon>Rhabditida</taxon>
        <taxon>Rhabditina</taxon>
        <taxon>Rhabditomorpha</taxon>
        <taxon>Rhabditoidea</taxon>
        <taxon>Rhabditidae</taxon>
        <taxon>Peloderinae</taxon>
        <taxon>Caenorhabditis</taxon>
    </lineage>
</organism>
<feature type="region of interest" description="Disordered" evidence="1">
    <location>
        <begin position="20"/>
        <end position="41"/>
    </location>
</feature>
<feature type="compositionally biased region" description="Polar residues" evidence="1">
    <location>
        <begin position="20"/>
        <end position="37"/>
    </location>
</feature>
<proteinExistence type="predicted"/>
<sequence length="86" mass="9658">MLSCTHICILALLLIPTTEQSVPEDSASANNADTWRNSGGDAGGVDVEYYVPSAEERESLYRDLRSLRRLRNYKSAFPYYKGLGRK</sequence>
<dbReference type="EMBL" id="CP092623">
    <property type="protein sequence ID" value="UMM31079.1"/>
    <property type="molecule type" value="Genomic_DNA"/>
</dbReference>
<dbReference type="AlphaFoldDB" id="A0AAE9D7J0"/>
<accession>A0AAE9D7J0</accession>
<evidence type="ECO:0000256" key="1">
    <source>
        <dbReference type="SAM" id="MobiDB-lite"/>
    </source>
</evidence>
<feature type="signal peptide" evidence="2">
    <location>
        <begin position="1"/>
        <end position="20"/>
    </location>
</feature>
<evidence type="ECO:0000313" key="6">
    <source>
        <dbReference type="Proteomes" id="UP000829354"/>
    </source>
</evidence>
<reference evidence="3 5" key="2">
    <citation type="submission" date="2022-05" db="EMBL/GenBank/DDBJ databases">
        <title>Chromosome-level reference genomes for two strains of Caenorhabditis briggsae: an improved platform for comparative genomics.</title>
        <authorList>
            <person name="Stevens L."/>
            <person name="Andersen E.C."/>
        </authorList>
    </citation>
    <scope>NUCLEOTIDE SEQUENCE [LARGE SCALE GENOMIC DNA]</scope>
    <source>
        <strain evidence="3">QX1410_ONT</strain>
        <tissue evidence="3">Whole-organism</tissue>
    </source>
</reference>
<evidence type="ECO:0000313" key="5">
    <source>
        <dbReference type="Proteomes" id="UP000827892"/>
    </source>
</evidence>
<feature type="chain" id="PRO_5044706811" evidence="2">
    <location>
        <begin position="21"/>
        <end position="86"/>
    </location>
</feature>
<dbReference type="EMBL" id="CP090894">
    <property type="protein sequence ID" value="ULT97901.1"/>
    <property type="molecule type" value="Genomic_DNA"/>
</dbReference>
<dbReference type="Proteomes" id="UP000827892">
    <property type="component" value="Chromosome IV"/>
</dbReference>
<reference evidence="4 6" key="1">
    <citation type="submission" date="2022-04" db="EMBL/GenBank/DDBJ databases">
        <title>Chromosome-level reference genomes for two strains of Caenorhabditis briggsae: an improved platform for comparative genomics.</title>
        <authorList>
            <person name="Stevens L."/>
            <person name="Andersen E."/>
        </authorList>
    </citation>
    <scope>NUCLEOTIDE SEQUENCE [LARGE SCALE GENOMIC DNA]</scope>
    <source>
        <strain evidence="4">VX34</strain>
        <tissue evidence="4">Whole-organism</tissue>
    </source>
</reference>
<evidence type="ECO:0000256" key="2">
    <source>
        <dbReference type="SAM" id="SignalP"/>
    </source>
</evidence>
<gene>
    <name evidence="3" type="ORF">L3Y34_005618</name>
    <name evidence="4" type="ORF">L5515_012703</name>
</gene>
<keyword evidence="2" id="KW-0732">Signal</keyword>
<evidence type="ECO:0000313" key="3">
    <source>
        <dbReference type="EMBL" id="ULT97901.1"/>
    </source>
</evidence>
<dbReference type="OMA" id="SCTHICI"/>